<dbReference type="OrthoDB" id="3325701at2"/>
<accession>A0A1I1K838</accession>
<proteinExistence type="predicted"/>
<dbReference type="Proteomes" id="UP000198832">
    <property type="component" value="Unassembled WGS sequence"/>
</dbReference>
<evidence type="ECO:0000259" key="1">
    <source>
        <dbReference type="Pfam" id="PF00144"/>
    </source>
</evidence>
<dbReference type="STRING" id="574651.SAMN04487968_10830"/>
<dbReference type="AlphaFoldDB" id="A0A1I1K838"/>
<dbReference type="Gene3D" id="3.40.710.10">
    <property type="entry name" value="DD-peptidase/beta-lactamase superfamily"/>
    <property type="match status" value="1"/>
</dbReference>
<dbReference type="SUPFAM" id="SSF56601">
    <property type="entry name" value="beta-lactamase/transpeptidase-like"/>
    <property type="match status" value="1"/>
</dbReference>
<name>A0A1I1K838_9ACTN</name>
<organism evidence="2 3">
    <name type="scientific">Nocardioides terrae</name>
    <dbReference type="NCBI Taxonomy" id="574651"/>
    <lineage>
        <taxon>Bacteria</taxon>
        <taxon>Bacillati</taxon>
        <taxon>Actinomycetota</taxon>
        <taxon>Actinomycetes</taxon>
        <taxon>Propionibacteriales</taxon>
        <taxon>Nocardioidaceae</taxon>
        <taxon>Nocardioides</taxon>
    </lineage>
</organism>
<dbReference type="PANTHER" id="PTHR43283">
    <property type="entry name" value="BETA-LACTAMASE-RELATED"/>
    <property type="match status" value="1"/>
</dbReference>
<dbReference type="RefSeq" id="WP_091123945.1">
    <property type="nucleotide sequence ID" value="NZ_FOLB01000008.1"/>
</dbReference>
<dbReference type="InterPro" id="IPR050789">
    <property type="entry name" value="Diverse_Enzym_Activities"/>
</dbReference>
<dbReference type="PANTHER" id="PTHR43283:SF3">
    <property type="entry name" value="BETA-LACTAMASE FAMILY PROTEIN (AFU_ORTHOLOGUE AFUA_5G07500)"/>
    <property type="match status" value="1"/>
</dbReference>
<dbReference type="Pfam" id="PF00144">
    <property type="entry name" value="Beta-lactamase"/>
    <property type="match status" value="1"/>
</dbReference>
<reference evidence="2 3" key="1">
    <citation type="submission" date="2016-10" db="EMBL/GenBank/DDBJ databases">
        <authorList>
            <person name="de Groot N.N."/>
        </authorList>
    </citation>
    <scope>NUCLEOTIDE SEQUENCE [LARGE SCALE GENOMIC DNA]</scope>
    <source>
        <strain evidence="2 3">CGMCC 1.7056</strain>
    </source>
</reference>
<protein>
    <submittedName>
        <fullName evidence="2">CubicO group peptidase, beta-lactamase class C family</fullName>
    </submittedName>
</protein>
<dbReference type="EMBL" id="FOLB01000008">
    <property type="protein sequence ID" value="SFC56906.1"/>
    <property type="molecule type" value="Genomic_DNA"/>
</dbReference>
<evidence type="ECO:0000313" key="3">
    <source>
        <dbReference type="Proteomes" id="UP000198832"/>
    </source>
</evidence>
<dbReference type="InterPro" id="IPR001466">
    <property type="entry name" value="Beta-lactam-related"/>
</dbReference>
<gene>
    <name evidence="2" type="ORF">SAMN04487968_10830</name>
</gene>
<keyword evidence="3" id="KW-1185">Reference proteome</keyword>
<dbReference type="InterPro" id="IPR012338">
    <property type="entry name" value="Beta-lactam/transpept-like"/>
</dbReference>
<feature type="domain" description="Beta-lactamase-related" evidence="1">
    <location>
        <begin position="12"/>
        <end position="330"/>
    </location>
</feature>
<sequence length="470" mass="49490">MTALESLRAPLADLLDRQSEATGVAGAVVGISVGREQLALAHGCANLNTGQAFTTDTGWLLGSVTKVLTTTALLRLVERGAVDLDAPAHHYIPDLRLADTAAADAITVRMLLNHTNGIDADDLMPDGVRGRDASRSYVAHLHQVGCLFEPGAGVHYSNPGFVLAARILEEQTGLPYELALEAEVFGPCGMTDATAVQTQAFLRRTAIGAFAAEEPGRLRATELFTLPESCAGAGATPIVTVADMIAFGRMHLCGGRAVDGRRVLSEELVAAMRTPTVDLGIPQAPPIGLGWWLIPISGTTAAWHGGGSLGGSSSFCIIPELDAVIVSFVAGPNVLLNDSLHTTVIEHLTGQPAAPPVVPVPTTPDPGVSGEYASFQKRQTVTTHGEKLLVETATTFVDDDHRRVLEAYGGFGTTTREYVGIAPGQYMLDGTDPEKLTGFYGRLTLLAELPAAPGRPRGLHTALRFMPREG</sequence>
<evidence type="ECO:0000313" key="2">
    <source>
        <dbReference type="EMBL" id="SFC56906.1"/>
    </source>
</evidence>